<dbReference type="EMBL" id="AHHD01000373">
    <property type="protein sequence ID" value="EKG14121.1"/>
    <property type="molecule type" value="Genomic_DNA"/>
</dbReference>
<organism evidence="1 2">
    <name type="scientific">Macrophomina phaseolina (strain MS6)</name>
    <name type="common">Charcoal rot fungus</name>
    <dbReference type="NCBI Taxonomy" id="1126212"/>
    <lineage>
        <taxon>Eukaryota</taxon>
        <taxon>Fungi</taxon>
        <taxon>Dikarya</taxon>
        <taxon>Ascomycota</taxon>
        <taxon>Pezizomycotina</taxon>
        <taxon>Dothideomycetes</taxon>
        <taxon>Dothideomycetes incertae sedis</taxon>
        <taxon>Botryosphaeriales</taxon>
        <taxon>Botryosphaeriaceae</taxon>
        <taxon>Macrophomina</taxon>
    </lineage>
</organism>
<dbReference type="AlphaFoldDB" id="K2QWH0"/>
<accession>K2QWH0</accession>
<name>K2QWH0_MACPH</name>
<dbReference type="Proteomes" id="UP000007129">
    <property type="component" value="Unassembled WGS sequence"/>
</dbReference>
<dbReference type="Gene3D" id="3.90.25.10">
    <property type="entry name" value="UDP-galactose 4-epimerase, domain 1"/>
    <property type="match status" value="1"/>
</dbReference>
<evidence type="ECO:0000313" key="1">
    <source>
        <dbReference type="EMBL" id="EKG14121.1"/>
    </source>
</evidence>
<dbReference type="InterPro" id="IPR036291">
    <property type="entry name" value="NAD(P)-bd_dom_sf"/>
</dbReference>
<gene>
    <name evidence="1" type="ORF">MPH_08736</name>
</gene>
<dbReference type="Gene3D" id="3.40.50.720">
    <property type="entry name" value="NAD(P)-binding Rossmann-like Domain"/>
    <property type="match status" value="1"/>
</dbReference>
<comment type="caution">
    <text evidence="1">The sequence shown here is derived from an EMBL/GenBank/DDBJ whole genome shotgun (WGS) entry which is preliminary data.</text>
</comment>
<dbReference type="STRING" id="1126212.K2QWH0"/>
<protein>
    <submittedName>
        <fullName evidence="1">NmrA-like protein</fullName>
    </submittedName>
</protein>
<sequence>MVDAATEEATNGAFKHCVYSSVFSTQLRKMMHHDCKRYVEVNLMESDLNFTILQPTHFMDRFPVAMILSQSERMYRANWNTNIPLFFMALQDLAEAAAKVIEERENALSGSVSAVLNSSTLR</sequence>
<dbReference type="SUPFAM" id="SSF51735">
    <property type="entry name" value="NAD(P)-binding Rossmann-fold domains"/>
    <property type="match status" value="1"/>
</dbReference>
<proteinExistence type="predicted"/>
<dbReference type="VEuPathDB" id="FungiDB:MPH_08736"/>
<reference evidence="1 2" key="1">
    <citation type="journal article" date="2012" name="BMC Genomics">
        <title>Tools to kill: Genome of one of the most destructive plant pathogenic fungi Macrophomina phaseolina.</title>
        <authorList>
            <person name="Islam M.S."/>
            <person name="Haque M.S."/>
            <person name="Islam M.M."/>
            <person name="Emdad E.M."/>
            <person name="Halim A."/>
            <person name="Hossen Q.M.M."/>
            <person name="Hossain M.Z."/>
            <person name="Ahmed B."/>
            <person name="Rahim S."/>
            <person name="Rahman M.S."/>
            <person name="Alam M.M."/>
            <person name="Hou S."/>
            <person name="Wan X."/>
            <person name="Saito J.A."/>
            <person name="Alam M."/>
        </authorList>
    </citation>
    <scope>NUCLEOTIDE SEQUENCE [LARGE SCALE GENOMIC DNA]</scope>
    <source>
        <strain evidence="1 2">MS6</strain>
    </source>
</reference>
<evidence type="ECO:0000313" key="2">
    <source>
        <dbReference type="Proteomes" id="UP000007129"/>
    </source>
</evidence>
<dbReference type="InParanoid" id="K2QWH0"/>
<dbReference type="HOGENOM" id="CLU_2027169_0_0_1"/>
<dbReference type="OrthoDB" id="419598at2759"/>